<evidence type="ECO:0000256" key="5">
    <source>
        <dbReference type="ARBA" id="ARBA00022847"/>
    </source>
</evidence>
<dbReference type="EMBL" id="AUYB01000125">
    <property type="protein sequence ID" value="KZN33245.1"/>
    <property type="molecule type" value="Genomic_DNA"/>
</dbReference>
<dbReference type="Pfam" id="PF00375">
    <property type="entry name" value="SDF"/>
    <property type="match status" value="1"/>
</dbReference>
<dbReference type="PANTHER" id="PTHR42865">
    <property type="entry name" value="PROTON/GLUTAMATE-ASPARTATE SYMPORTER"/>
    <property type="match status" value="1"/>
</dbReference>
<reference evidence="9 10" key="1">
    <citation type="submission" date="2013-07" db="EMBL/GenBank/DDBJ databases">
        <title>Comparative Genomic and Metabolomic Analysis of Twelve Strains of Pseudoalteromonas luteoviolacea.</title>
        <authorList>
            <person name="Vynne N.G."/>
            <person name="Mansson M."/>
            <person name="Gram L."/>
        </authorList>
    </citation>
    <scope>NUCLEOTIDE SEQUENCE [LARGE SCALE GENOMIC DNA]</scope>
    <source>
        <strain evidence="9 10">DSM 6061</strain>
    </source>
</reference>
<dbReference type="InterPro" id="IPR036458">
    <property type="entry name" value="Na:dicarbo_symporter_sf"/>
</dbReference>
<dbReference type="PANTHER" id="PTHR42865:SF7">
    <property type="entry name" value="PROTON_GLUTAMATE-ASPARTATE SYMPORTER"/>
    <property type="match status" value="1"/>
</dbReference>
<evidence type="ECO:0000256" key="4">
    <source>
        <dbReference type="ARBA" id="ARBA00022692"/>
    </source>
</evidence>
<keyword evidence="2" id="KW-0813">Transport</keyword>
<dbReference type="AlphaFoldDB" id="A0A166VPF7"/>
<dbReference type="STRING" id="43657.S4054249_11475"/>
<accession>A0A166VPF7</accession>
<organism evidence="9 10">
    <name type="scientific">Pseudoalteromonas luteoviolacea DSM 6061</name>
    <dbReference type="NCBI Taxonomy" id="1365250"/>
    <lineage>
        <taxon>Bacteria</taxon>
        <taxon>Pseudomonadati</taxon>
        <taxon>Pseudomonadota</taxon>
        <taxon>Gammaproteobacteria</taxon>
        <taxon>Alteromonadales</taxon>
        <taxon>Pseudoalteromonadaceae</taxon>
        <taxon>Pseudoalteromonas</taxon>
    </lineage>
</organism>
<keyword evidence="5" id="KW-0769">Symport</keyword>
<gene>
    <name evidence="9" type="ORF">N475_03900</name>
</gene>
<evidence type="ECO:0000256" key="7">
    <source>
        <dbReference type="ARBA" id="ARBA00023136"/>
    </source>
</evidence>
<feature type="transmembrane region" description="Helical" evidence="8">
    <location>
        <begin position="165"/>
        <end position="183"/>
    </location>
</feature>
<name>A0A166VPF7_9GAMM</name>
<feature type="transmembrane region" description="Helical" evidence="8">
    <location>
        <begin position="12"/>
        <end position="31"/>
    </location>
</feature>
<keyword evidence="10" id="KW-1185">Reference proteome</keyword>
<evidence type="ECO:0000313" key="9">
    <source>
        <dbReference type="EMBL" id="KZN33245.1"/>
    </source>
</evidence>
<dbReference type="Gene3D" id="1.10.3860.10">
    <property type="entry name" value="Sodium:dicarboxylate symporter"/>
    <property type="match status" value="1"/>
</dbReference>
<protein>
    <submittedName>
        <fullName evidence="9">Sodium:dicarboxylate symporter</fullName>
    </submittedName>
</protein>
<proteinExistence type="predicted"/>
<keyword evidence="3" id="KW-1003">Cell membrane</keyword>
<comment type="caution">
    <text evidence="9">The sequence shown here is derived from an EMBL/GenBank/DDBJ whole genome shotgun (WGS) entry which is preliminary data.</text>
</comment>
<evidence type="ECO:0000256" key="1">
    <source>
        <dbReference type="ARBA" id="ARBA00004651"/>
    </source>
</evidence>
<evidence type="ECO:0000256" key="2">
    <source>
        <dbReference type="ARBA" id="ARBA00022448"/>
    </source>
</evidence>
<feature type="transmembrane region" description="Helical" evidence="8">
    <location>
        <begin position="235"/>
        <end position="255"/>
    </location>
</feature>
<dbReference type="GO" id="GO:0015293">
    <property type="term" value="F:symporter activity"/>
    <property type="evidence" value="ECO:0007669"/>
    <property type="project" value="UniProtKB-KW"/>
</dbReference>
<keyword evidence="6 8" id="KW-1133">Transmembrane helix</keyword>
<dbReference type="Proteomes" id="UP000076643">
    <property type="component" value="Unassembled WGS sequence"/>
</dbReference>
<evidence type="ECO:0000256" key="8">
    <source>
        <dbReference type="SAM" id="Phobius"/>
    </source>
</evidence>
<dbReference type="SUPFAM" id="SSF118215">
    <property type="entry name" value="Proton glutamate symport protein"/>
    <property type="match status" value="1"/>
</dbReference>
<comment type="subcellular location">
    <subcellularLocation>
        <location evidence="1">Cell membrane</location>
        <topology evidence="1">Multi-pass membrane protein</topology>
    </subcellularLocation>
</comment>
<dbReference type="PRINTS" id="PR00173">
    <property type="entry name" value="EDTRNSPORT"/>
</dbReference>
<evidence type="ECO:0000256" key="6">
    <source>
        <dbReference type="ARBA" id="ARBA00022989"/>
    </source>
</evidence>
<dbReference type="FunFam" id="1.10.3860.10:FF:000001">
    <property type="entry name" value="C4-dicarboxylate transport protein"/>
    <property type="match status" value="1"/>
</dbReference>
<sequence>MTDNNKISLTTRIMFAMLAGIGVGFAFQGILGGEPEFLIPLGLFDLPIRGLFVDGLFHVGGQIFIASLKMLVVPLVFISLVCGTCSLSDPKKLGRLGGKSILLYLTTTAIAITVAISLALLVSPGAGVDMPTTASFDAKEAPTLAQVIIGMFPTNPIDAMANGNMLQVIVFALLFGIAMALSGDAGKRVALVFDDLNTVILKLVTLLMNLAPYGVFCLMAKLFTDIEMRLIVELGKYFLVVVAALFFHALVNYSIMLKVLTGLSPVKFLAKMKDACMFAFSTSSSSATMPVTLETATKKLGANNTVASFTVPLGATINMDGTAIMQGVATVFIAQVFAVDLTLSDYLMVILTATLASVGTAGVPGVGLIMLAMVPNQVGLPVEGIAIIMGVDRLLDMTRTAVNVTGDCMVTCVVAKSENELNYNVFNDPNAAKDLEENLSASNSA</sequence>
<feature type="transmembrane region" description="Helical" evidence="8">
    <location>
        <begin position="203"/>
        <end position="223"/>
    </location>
</feature>
<dbReference type="GO" id="GO:0006835">
    <property type="term" value="P:dicarboxylic acid transport"/>
    <property type="evidence" value="ECO:0007669"/>
    <property type="project" value="TreeGrafter"/>
</dbReference>
<keyword evidence="4 8" id="KW-0812">Transmembrane</keyword>
<keyword evidence="7 8" id="KW-0472">Membrane</keyword>
<dbReference type="RefSeq" id="WP_063365758.1">
    <property type="nucleotide sequence ID" value="NZ_AQHB01000023.1"/>
</dbReference>
<feature type="transmembrane region" description="Helical" evidence="8">
    <location>
        <begin position="101"/>
        <end position="122"/>
    </location>
</feature>
<dbReference type="PATRIC" id="fig|1365250.3.peg.3872"/>
<feature type="transmembrane region" description="Helical" evidence="8">
    <location>
        <begin position="346"/>
        <end position="371"/>
    </location>
</feature>
<evidence type="ECO:0000313" key="10">
    <source>
        <dbReference type="Proteomes" id="UP000076643"/>
    </source>
</evidence>
<dbReference type="InterPro" id="IPR001991">
    <property type="entry name" value="Na-dicarboxylate_symporter"/>
</dbReference>
<dbReference type="GO" id="GO:0005886">
    <property type="term" value="C:plasma membrane"/>
    <property type="evidence" value="ECO:0007669"/>
    <property type="project" value="UniProtKB-SubCell"/>
</dbReference>
<evidence type="ECO:0000256" key="3">
    <source>
        <dbReference type="ARBA" id="ARBA00022475"/>
    </source>
</evidence>